<sequence length="319" mass="36022">MFTKPTRRLPTEILLLIRNWIDPSDLRTHVCYYLSSRMVAGLYNSEEDADEFWELACWYCGLGLTPSDEDAGRSWKDIAIECIKADGFCTLSGCGESLLCHNRQEMEQAIYHHDLAPLDVYLDADHGVVFQIHSALEKLRFIGGRGAPLLQDATFSDTACGRLPFFEGNRWALGAHPLLYRSFATFAPSTKMMLRPVAGRLLEGHRLSRTNALTIYDVVNTIHADLDRPLTVQNLVEYVRTHQSCLPKDLAQSYLGPLQRLQSLRDLLRICPTKEYAHVADDDEHGPIFVTFLACTAENEPHDDTTMQCCEPETVSSQL</sequence>
<dbReference type="OrthoDB" id="2741479at2759"/>
<proteinExistence type="predicted"/>
<organism evidence="1 2">
    <name type="scientific">Lentinus tigrinus ALCF2SS1-6</name>
    <dbReference type="NCBI Taxonomy" id="1328759"/>
    <lineage>
        <taxon>Eukaryota</taxon>
        <taxon>Fungi</taxon>
        <taxon>Dikarya</taxon>
        <taxon>Basidiomycota</taxon>
        <taxon>Agaricomycotina</taxon>
        <taxon>Agaricomycetes</taxon>
        <taxon>Polyporales</taxon>
        <taxon>Polyporaceae</taxon>
        <taxon>Lentinus</taxon>
    </lineage>
</organism>
<gene>
    <name evidence="1" type="ORF">L227DRAFT_654341</name>
</gene>
<accession>A0A5C2S5N4</accession>
<reference evidence="1" key="1">
    <citation type="journal article" date="2018" name="Genome Biol. Evol.">
        <title>Genomics and development of Lentinus tigrinus, a white-rot wood-decaying mushroom with dimorphic fruiting bodies.</title>
        <authorList>
            <person name="Wu B."/>
            <person name="Xu Z."/>
            <person name="Knudson A."/>
            <person name="Carlson A."/>
            <person name="Chen N."/>
            <person name="Kovaka S."/>
            <person name="LaButti K."/>
            <person name="Lipzen A."/>
            <person name="Pennachio C."/>
            <person name="Riley R."/>
            <person name="Schakwitz W."/>
            <person name="Umezawa K."/>
            <person name="Ohm R.A."/>
            <person name="Grigoriev I.V."/>
            <person name="Nagy L.G."/>
            <person name="Gibbons J."/>
            <person name="Hibbett D."/>
        </authorList>
    </citation>
    <scope>NUCLEOTIDE SEQUENCE [LARGE SCALE GENOMIC DNA]</scope>
    <source>
        <strain evidence="1">ALCF2SS1-6</strain>
    </source>
</reference>
<keyword evidence="2" id="KW-1185">Reference proteome</keyword>
<dbReference type="AlphaFoldDB" id="A0A5C2S5N4"/>
<protein>
    <submittedName>
        <fullName evidence="1">Uncharacterized protein</fullName>
    </submittedName>
</protein>
<dbReference type="Proteomes" id="UP000313359">
    <property type="component" value="Unassembled WGS sequence"/>
</dbReference>
<evidence type="ECO:0000313" key="1">
    <source>
        <dbReference type="EMBL" id="RPD58940.1"/>
    </source>
</evidence>
<name>A0A5C2S5N4_9APHY</name>
<dbReference type="EMBL" id="ML122272">
    <property type="protein sequence ID" value="RPD58940.1"/>
    <property type="molecule type" value="Genomic_DNA"/>
</dbReference>
<evidence type="ECO:0000313" key="2">
    <source>
        <dbReference type="Proteomes" id="UP000313359"/>
    </source>
</evidence>